<sequence>MSSHSIRGCKLCGKILESNRVASYLFCCRNCGQNLCHMCDLGSAVVDLDGMEKTDSEGAVHIKQCRICTGNRNASDLRKKNSEKIHPSDIPERQFPSFRVSEKIDNAADSESIQSGGLAGFTESRDNTGTDTDKIVILDSVASVGARLLPVSVHYTPSRCRSAEEEELDSGKQLHNPLSECCNETPNNCPHRFSSNYECYGCMSEGSTPLHSPSRINFSLNRGGNNVQQEQDASPLSPDCPIVQGNMTVSRPDIETDEAGNSECCSDDLSLYNRQSENSQVPLDFENDGIMWFPPPPNDEDDIGDISYFAYDDDDEMGYSGSVMSSSCSFSSILSVKERQHDRDHELLSAMIQAHFRALVSQLFHGEGIDVGNDDKTDEWIDIVANISWKAANYVRPDTSRGGSMDPCDYVKVKCVSSGSPAESNYIKGIVCTKNVKHKRMNSQYKNPRILILGGALEYQRSTNQLASFDTLLQQEIDHLKMITSKIEALQPNVLLVEKSVSSYAQEYLLAKDISLVLNVKRPLLDHISRCTGAVITPSTDNISFASLGRCELFRLERVTEEHEVTHDSTKKLSKTLMCFEGCPRRLGCTVILRGERRDVLKKIKQAVQYSVFAAYHLSLETSFLADEGATLPKISSNSSIALHERISINCLTSKISPSGSMSNFKAIPDQTHGVENVEIVSDQAAEDIVSTVLPSVQKAATNIPSSEPKQLDEPGHIVDLHYNDHGISVQENFLAVSPDSQRLDVSSLVAKSKLMEDQEVANEFLSATASKQSILVSFSSRCVLKGIVCERSRLLRIKFYGSYDKPLGKYLRDDLFYQKSCCQSCEEPVESHVMCFTHQQGNVMVNVKCISPLKLPGDQDEKIWMWHRCLKCPPVNGVPPATHRVIMSDAAWGLSFGKFLELSFSNYAIANRLATCGHSLQKDCLRYYGFGNMVAFFRYSPIEILSVCLPPPVLHFNGHHQDWLQKEAAELRVGMQDLYYEIWDLLGSMEQKCMFLAHELIDLSELRGFITQLKDQFKMEKADYNKMLGLFMENSTELSQHAQSSLDILKLNRIRRSLVISSGLWDRRLYSINFLLERTSPKAGKVEAVHTQLKELRREQHSEDTYYASDLESVDICFSSSWMERELDTDLSSSGSGSTDYSVTASTNQGRQEESLPDEEVSYSNLCTDFIPFHEINLSERIDSAWTGSDLIPSPSSGCTAEDNPTVSIALGGEKGRRFNRIKSPARVHSFDSAMRLRERIQRGLNPSPQLSALGSFHATGDYRSMVRDPLSNYSLLSQGGTNMLNCGVSSAASFISAAPLLSGGARLLLQETSQQDVVAVYDDEPTSMISYAINSKEYEDWISDRSNEFGVGLSRNDSSKEGSISSSYGDIQSSGALELYIGCGSYGSGEVSSSLATLSTESIESPHLRISFKDDSMAASGGKMKFSVTFYFGKQFDALRRKCCPNKLDFLRSLCRCKRWNAQGGKSNVYFAKSMDERFIIKQVTKTELDSFVEFAPKYFEYLSDSLSSKSPTCLAKILGLYQVTIRNLKGGKETKIDLMVMENLFFQRSICRVYDLKGSSRARYNSDTSGKNIVLLDSNLVEALRTKPIFLGSKSKRSLERAIWNDTAFLAYVDVMDYSLLVGVDEVQKELVIGIIDYMRQYTWDKHLETWVKASGILGGPRNALPTIISPKQYKKRFRKAMTSYFLSLPEWSS</sequence>
<reference evidence="2" key="1">
    <citation type="journal article" date="2023" name="Front. Plant Sci.">
        <title>Chromosomal-level genome assembly of Melastoma candidum provides insights into trichome evolution.</title>
        <authorList>
            <person name="Zhong Y."/>
            <person name="Wu W."/>
            <person name="Sun C."/>
            <person name="Zou P."/>
            <person name="Liu Y."/>
            <person name="Dai S."/>
            <person name="Zhou R."/>
        </authorList>
    </citation>
    <scope>NUCLEOTIDE SEQUENCE [LARGE SCALE GENOMIC DNA]</scope>
</reference>
<organism evidence="1 2">
    <name type="scientific">Melastoma candidum</name>
    <dbReference type="NCBI Taxonomy" id="119954"/>
    <lineage>
        <taxon>Eukaryota</taxon>
        <taxon>Viridiplantae</taxon>
        <taxon>Streptophyta</taxon>
        <taxon>Embryophyta</taxon>
        <taxon>Tracheophyta</taxon>
        <taxon>Spermatophyta</taxon>
        <taxon>Magnoliopsida</taxon>
        <taxon>eudicotyledons</taxon>
        <taxon>Gunneridae</taxon>
        <taxon>Pentapetalae</taxon>
        <taxon>rosids</taxon>
        <taxon>malvids</taxon>
        <taxon>Myrtales</taxon>
        <taxon>Melastomataceae</taxon>
        <taxon>Melastomatoideae</taxon>
        <taxon>Melastomateae</taxon>
        <taxon>Melastoma</taxon>
    </lineage>
</organism>
<protein>
    <submittedName>
        <fullName evidence="1">Uncharacterized protein</fullName>
    </submittedName>
</protein>
<keyword evidence="2" id="KW-1185">Reference proteome</keyword>
<dbReference type="EMBL" id="CM042881">
    <property type="protein sequence ID" value="KAI4386498.1"/>
    <property type="molecule type" value="Genomic_DNA"/>
</dbReference>
<gene>
    <name evidence="1" type="ORF">MLD38_004427</name>
</gene>
<evidence type="ECO:0000313" key="2">
    <source>
        <dbReference type="Proteomes" id="UP001057402"/>
    </source>
</evidence>
<dbReference type="Proteomes" id="UP001057402">
    <property type="component" value="Chromosome 2"/>
</dbReference>
<comment type="caution">
    <text evidence="1">The sequence shown here is derived from an EMBL/GenBank/DDBJ whole genome shotgun (WGS) entry which is preliminary data.</text>
</comment>
<accession>A0ACB9S764</accession>
<name>A0ACB9S764_9MYRT</name>
<evidence type="ECO:0000313" key="1">
    <source>
        <dbReference type="EMBL" id="KAI4386498.1"/>
    </source>
</evidence>
<proteinExistence type="predicted"/>